<dbReference type="InterPro" id="IPR010426">
    <property type="entry name" value="MTTB_MeTrfase"/>
</dbReference>
<dbReference type="KEGG" id="dli:dnl_48550"/>
<dbReference type="GO" id="GO:0008168">
    <property type="term" value="F:methyltransferase activity"/>
    <property type="evidence" value="ECO:0007669"/>
    <property type="project" value="UniProtKB-KW"/>
</dbReference>
<name>A0A975BC13_9BACT</name>
<protein>
    <submittedName>
        <fullName evidence="4">Trimethylamine methyltransferase</fullName>
    </submittedName>
</protein>
<evidence type="ECO:0000313" key="4">
    <source>
        <dbReference type="EMBL" id="QTA82480.1"/>
    </source>
</evidence>
<dbReference type="Pfam" id="PF06253">
    <property type="entry name" value="MTTB"/>
    <property type="match status" value="1"/>
</dbReference>
<evidence type="ECO:0000256" key="1">
    <source>
        <dbReference type="ARBA" id="ARBA00007137"/>
    </source>
</evidence>
<accession>A0A975BC13</accession>
<keyword evidence="3" id="KW-0808">Transferase</keyword>
<evidence type="ECO:0000256" key="2">
    <source>
        <dbReference type="ARBA" id="ARBA00022603"/>
    </source>
</evidence>
<evidence type="ECO:0000256" key="3">
    <source>
        <dbReference type="ARBA" id="ARBA00022679"/>
    </source>
</evidence>
<dbReference type="Gene3D" id="3.20.20.480">
    <property type="entry name" value="Trimethylamine methyltransferase-like"/>
    <property type="match status" value="1"/>
</dbReference>
<proteinExistence type="inferred from homology"/>
<organism evidence="4 5">
    <name type="scientific">Desulfonema limicola</name>
    <dbReference type="NCBI Taxonomy" id="45656"/>
    <lineage>
        <taxon>Bacteria</taxon>
        <taxon>Pseudomonadati</taxon>
        <taxon>Thermodesulfobacteriota</taxon>
        <taxon>Desulfobacteria</taxon>
        <taxon>Desulfobacterales</taxon>
        <taxon>Desulfococcaceae</taxon>
        <taxon>Desulfonema</taxon>
    </lineage>
</organism>
<gene>
    <name evidence="4" type="ORF">dnl_48550</name>
</gene>
<keyword evidence="5" id="KW-1185">Reference proteome</keyword>
<reference evidence="4" key="1">
    <citation type="journal article" date="2021" name="Microb. Physiol.">
        <title>Proteogenomic Insights into the Physiology of Marine, Sulfate-Reducing, Filamentous Desulfonema limicola and Desulfonema magnum.</title>
        <authorList>
            <person name="Schnaars V."/>
            <person name="Wohlbrand L."/>
            <person name="Scheve S."/>
            <person name="Hinrichs C."/>
            <person name="Reinhardt R."/>
            <person name="Rabus R."/>
        </authorList>
    </citation>
    <scope>NUCLEOTIDE SEQUENCE</scope>
    <source>
        <strain evidence="4">5ac10</strain>
    </source>
</reference>
<dbReference type="InterPro" id="IPR038601">
    <property type="entry name" value="MttB-like_sf"/>
</dbReference>
<comment type="similarity">
    <text evidence="1">Belongs to the trimethylamine methyltransferase family.</text>
</comment>
<dbReference type="Proteomes" id="UP000663720">
    <property type="component" value="Chromosome"/>
</dbReference>
<keyword evidence="2 4" id="KW-0489">Methyltransferase</keyword>
<dbReference type="GO" id="GO:0032259">
    <property type="term" value="P:methylation"/>
    <property type="evidence" value="ECO:0007669"/>
    <property type="project" value="UniProtKB-KW"/>
</dbReference>
<evidence type="ECO:0000313" key="5">
    <source>
        <dbReference type="Proteomes" id="UP000663720"/>
    </source>
</evidence>
<dbReference type="AlphaFoldDB" id="A0A975BC13"/>
<dbReference type="GO" id="GO:0015948">
    <property type="term" value="P:methanogenesis"/>
    <property type="evidence" value="ECO:0007669"/>
    <property type="project" value="InterPro"/>
</dbReference>
<sequence length="483" mass="53774">MNKQTEDTFNRGILLESKAQFDKAKSVYEDILHHGADETVLEKVRSRLEDMDTLIAEKAIYRRVDENAKQVLTDIGINIIGNQTLMDILMEADAIDFENETALFIPLKRDYIDHCLEQVPREMAADPGMNTFGIGATPPFLKRTGNDELRPASREEYEKIAAAVAEQQDVVGMFSLPVACDKSISLFEVAHLMAKNYQAIKMITTNTMSDEQVTFFKDKEDWVDGTSLITSLTFMNNMVDPFLRSARTGNNLLLIDQTIAGVSGPGSPESLLTQNHAQVIFMMVLAQTVNPGVFCMHCGIPSVTETGGNLSYSSPHQTFINAAMARVNTWITHFPSAQTGGSTSLSELTPRALLDSELSRNSLRKYGVHIVRHAMGALGSLNYFSLEKFAEDCERERHSKKIFDAIPKDHGMIPLYFPEDDQTLAGIREIAEKGNPKSADHTLKNVDSFRNWEETITRAAKKKPYYPQLNDIVLDSLGGPQAA</sequence>
<dbReference type="EMBL" id="CP061799">
    <property type="protein sequence ID" value="QTA82480.1"/>
    <property type="molecule type" value="Genomic_DNA"/>
</dbReference>